<dbReference type="Proteomes" id="UP000324222">
    <property type="component" value="Unassembled WGS sequence"/>
</dbReference>
<sequence length="62" mass="6900">MNRRKTFSSHFRRNQVTAALRDEKGAHSLQYSTLPFLALGGCSLSAPATRVPLASRLQTRLN</sequence>
<evidence type="ECO:0000313" key="1">
    <source>
        <dbReference type="EMBL" id="MPC62147.1"/>
    </source>
</evidence>
<reference evidence="1 2" key="1">
    <citation type="submission" date="2019-05" db="EMBL/GenBank/DDBJ databases">
        <title>Another draft genome of Portunus trituberculatus and its Hox gene families provides insights of decapod evolution.</title>
        <authorList>
            <person name="Jeong J.-H."/>
            <person name="Song I."/>
            <person name="Kim S."/>
            <person name="Choi T."/>
            <person name="Kim D."/>
            <person name="Ryu S."/>
            <person name="Kim W."/>
        </authorList>
    </citation>
    <scope>NUCLEOTIDE SEQUENCE [LARGE SCALE GENOMIC DNA]</scope>
    <source>
        <tissue evidence="1">Muscle</tissue>
    </source>
</reference>
<evidence type="ECO:0000313" key="2">
    <source>
        <dbReference type="Proteomes" id="UP000324222"/>
    </source>
</evidence>
<accession>A0A5B7GYD6</accession>
<dbReference type="AlphaFoldDB" id="A0A5B7GYD6"/>
<proteinExistence type="predicted"/>
<protein>
    <submittedName>
        <fullName evidence="1">Uncharacterized protein</fullName>
    </submittedName>
</protein>
<name>A0A5B7GYD6_PORTR</name>
<comment type="caution">
    <text evidence="1">The sequence shown here is derived from an EMBL/GenBank/DDBJ whole genome shotgun (WGS) entry which is preliminary data.</text>
</comment>
<organism evidence="1 2">
    <name type="scientific">Portunus trituberculatus</name>
    <name type="common">Swimming crab</name>
    <name type="synonym">Neptunus trituberculatus</name>
    <dbReference type="NCBI Taxonomy" id="210409"/>
    <lineage>
        <taxon>Eukaryota</taxon>
        <taxon>Metazoa</taxon>
        <taxon>Ecdysozoa</taxon>
        <taxon>Arthropoda</taxon>
        <taxon>Crustacea</taxon>
        <taxon>Multicrustacea</taxon>
        <taxon>Malacostraca</taxon>
        <taxon>Eumalacostraca</taxon>
        <taxon>Eucarida</taxon>
        <taxon>Decapoda</taxon>
        <taxon>Pleocyemata</taxon>
        <taxon>Brachyura</taxon>
        <taxon>Eubrachyura</taxon>
        <taxon>Portunoidea</taxon>
        <taxon>Portunidae</taxon>
        <taxon>Portuninae</taxon>
        <taxon>Portunus</taxon>
    </lineage>
</organism>
<gene>
    <name evidence="1" type="ORF">E2C01_056230</name>
</gene>
<keyword evidence="2" id="KW-1185">Reference proteome</keyword>
<dbReference type="EMBL" id="VSRR010019346">
    <property type="protein sequence ID" value="MPC62147.1"/>
    <property type="molecule type" value="Genomic_DNA"/>
</dbReference>